<feature type="coiled-coil region" evidence="7">
    <location>
        <begin position="342"/>
        <end position="369"/>
    </location>
</feature>
<dbReference type="Gene3D" id="1.10.287.950">
    <property type="entry name" value="Methyl-accepting chemotaxis protein"/>
    <property type="match status" value="1"/>
</dbReference>
<dbReference type="PANTHER" id="PTHR32089">
    <property type="entry name" value="METHYL-ACCEPTING CHEMOTAXIS PROTEIN MCPB"/>
    <property type="match status" value="1"/>
</dbReference>
<keyword evidence="3 8" id="KW-0472">Membrane</keyword>
<dbReference type="Proteomes" id="UP000249522">
    <property type="component" value="Unassembled WGS sequence"/>
</dbReference>
<dbReference type="InterPro" id="IPR004089">
    <property type="entry name" value="MCPsignal_dom"/>
</dbReference>
<evidence type="ECO:0000256" key="2">
    <source>
        <dbReference type="ARBA" id="ARBA00022475"/>
    </source>
</evidence>
<sequence length="550" mass="59717">MKLQGKMVLNALISLLASLVLVAYIIFQLLNMNAQNKELVPTLLNIQKLNGTLMQISQGLNNYSATMTESNKASILNELQKAEELVTQVASGVLPSGEEQEWVSSIQTKFGKLKGETEQAVNGQDSPEAKRQAIRAQGIQNDLYMLNLLAEARYEASTRELENSIQLTWQIALAGAIVLVVAVGAYNVFVSRQLAGRIRRLNEAAGQIAEGNLMVEIAEPKGKDELDELGRSFRLMKNNLHGIVHSVDQAGRSVDSLAQDIDQHNDTMQEIVNQVAAATEELAVGSQKTAEDLAVTVELVDEMSQLFEANLAGTAQSAAYSSEAVRIMDKGSREMEEQLRVVAANRQAMSEVEQTVQTLEANAQEITQMTGYVSEIAKQTTMLSLNASIEAARAGEAGKGFAVVADEVKKLADQSAVTAKQIFSAVEGITAAMRNVKDSVARSMELSREQEEAAALTGQSFTEVSQQVQQIAGHLDTLTADMNRSQHMCSQVQEAVANMSAITEQSAGGSEEIAASTTEQRRSFALAAEKVKQLRQIAGELQQELQRFRL</sequence>
<dbReference type="EMBL" id="QKRB01000010">
    <property type="protein sequence ID" value="PZD97589.1"/>
    <property type="molecule type" value="Genomic_DNA"/>
</dbReference>
<evidence type="ECO:0000259" key="10">
    <source>
        <dbReference type="PROSITE" id="PS50885"/>
    </source>
</evidence>
<reference evidence="11 12" key="1">
    <citation type="submission" date="2018-06" db="EMBL/GenBank/DDBJ databases">
        <title>Paenibacillus imtechensis sp. nov.</title>
        <authorList>
            <person name="Pinnaka A.K."/>
            <person name="Singh H."/>
            <person name="Kaur M."/>
        </authorList>
    </citation>
    <scope>NUCLEOTIDE SEQUENCE [LARGE SCALE GENOMIC DNA]</scope>
    <source>
        <strain evidence="11 12">SMB1</strain>
    </source>
</reference>
<organism evidence="11 12">
    <name type="scientific">Paenibacillus sambharensis</name>
    <dbReference type="NCBI Taxonomy" id="1803190"/>
    <lineage>
        <taxon>Bacteria</taxon>
        <taxon>Bacillati</taxon>
        <taxon>Bacillota</taxon>
        <taxon>Bacilli</taxon>
        <taxon>Bacillales</taxon>
        <taxon>Paenibacillaceae</taxon>
        <taxon>Paenibacillus</taxon>
    </lineage>
</organism>
<dbReference type="Pfam" id="PF00672">
    <property type="entry name" value="HAMP"/>
    <property type="match status" value="1"/>
</dbReference>
<feature type="transmembrane region" description="Helical" evidence="8">
    <location>
        <begin position="167"/>
        <end position="190"/>
    </location>
</feature>
<evidence type="ECO:0000313" key="11">
    <source>
        <dbReference type="EMBL" id="PZD97589.1"/>
    </source>
</evidence>
<evidence type="ECO:0000256" key="4">
    <source>
        <dbReference type="ARBA" id="ARBA00023224"/>
    </source>
</evidence>
<keyword evidence="4 6" id="KW-0807">Transducer</keyword>
<feature type="coiled-coil region" evidence="7">
    <location>
        <begin position="254"/>
        <end position="281"/>
    </location>
</feature>
<evidence type="ECO:0000256" key="5">
    <source>
        <dbReference type="ARBA" id="ARBA00029447"/>
    </source>
</evidence>
<accession>A0A2W1LFW7</accession>
<keyword evidence="2" id="KW-1003">Cell membrane</keyword>
<keyword evidence="7" id="KW-0175">Coiled coil</keyword>
<dbReference type="OrthoDB" id="2450685at2"/>
<dbReference type="Pfam" id="PF00015">
    <property type="entry name" value="MCPsignal"/>
    <property type="match status" value="1"/>
</dbReference>
<gene>
    <name evidence="11" type="ORF">DNH61_01580</name>
</gene>
<evidence type="ECO:0000256" key="1">
    <source>
        <dbReference type="ARBA" id="ARBA00004236"/>
    </source>
</evidence>
<dbReference type="GO" id="GO:0007165">
    <property type="term" value="P:signal transduction"/>
    <property type="evidence" value="ECO:0007669"/>
    <property type="project" value="UniProtKB-KW"/>
</dbReference>
<evidence type="ECO:0000259" key="9">
    <source>
        <dbReference type="PROSITE" id="PS50111"/>
    </source>
</evidence>
<keyword evidence="12" id="KW-1185">Reference proteome</keyword>
<dbReference type="InterPro" id="IPR003660">
    <property type="entry name" value="HAMP_dom"/>
</dbReference>
<evidence type="ECO:0000313" key="12">
    <source>
        <dbReference type="Proteomes" id="UP000249522"/>
    </source>
</evidence>
<feature type="transmembrane region" description="Helical" evidence="8">
    <location>
        <begin position="7"/>
        <end position="27"/>
    </location>
</feature>
<evidence type="ECO:0000256" key="3">
    <source>
        <dbReference type="ARBA" id="ARBA00023136"/>
    </source>
</evidence>
<feature type="domain" description="HAMP" evidence="10">
    <location>
        <begin position="192"/>
        <end position="245"/>
    </location>
</feature>
<dbReference type="PANTHER" id="PTHR32089:SF112">
    <property type="entry name" value="LYSOZYME-LIKE PROTEIN-RELATED"/>
    <property type="match status" value="1"/>
</dbReference>
<evidence type="ECO:0000256" key="6">
    <source>
        <dbReference type="PROSITE-ProRule" id="PRU00284"/>
    </source>
</evidence>
<dbReference type="SUPFAM" id="SSF58104">
    <property type="entry name" value="Methyl-accepting chemotaxis protein (MCP) signaling domain"/>
    <property type="match status" value="1"/>
</dbReference>
<dbReference type="PROSITE" id="PS50885">
    <property type="entry name" value="HAMP"/>
    <property type="match status" value="1"/>
</dbReference>
<comment type="caution">
    <text evidence="11">The sequence shown here is derived from an EMBL/GenBank/DDBJ whole genome shotgun (WGS) entry which is preliminary data.</text>
</comment>
<dbReference type="CDD" id="cd06225">
    <property type="entry name" value="HAMP"/>
    <property type="match status" value="1"/>
</dbReference>
<evidence type="ECO:0000256" key="8">
    <source>
        <dbReference type="SAM" id="Phobius"/>
    </source>
</evidence>
<proteinExistence type="inferred from homology"/>
<dbReference type="PROSITE" id="PS50111">
    <property type="entry name" value="CHEMOTAXIS_TRANSDUC_2"/>
    <property type="match status" value="1"/>
</dbReference>
<feature type="domain" description="Methyl-accepting transducer" evidence="9">
    <location>
        <begin position="264"/>
        <end position="514"/>
    </location>
</feature>
<dbReference type="SMART" id="SM00283">
    <property type="entry name" value="MA"/>
    <property type="match status" value="1"/>
</dbReference>
<name>A0A2W1LFW7_9BACL</name>
<dbReference type="Gene3D" id="6.10.340.10">
    <property type="match status" value="1"/>
</dbReference>
<dbReference type="GO" id="GO:0005886">
    <property type="term" value="C:plasma membrane"/>
    <property type="evidence" value="ECO:0007669"/>
    <property type="project" value="UniProtKB-SubCell"/>
</dbReference>
<evidence type="ECO:0000256" key="7">
    <source>
        <dbReference type="SAM" id="Coils"/>
    </source>
</evidence>
<keyword evidence="8" id="KW-1133">Transmembrane helix</keyword>
<dbReference type="AlphaFoldDB" id="A0A2W1LFW7"/>
<comment type="subcellular location">
    <subcellularLocation>
        <location evidence="1">Cell membrane</location>
    </subcellularLocation>
</comment>
<dbReference type="SMART" id="SM00304">
    <property type="entry name" value="HAMP"/>
    <property type="match status" value="1"/>
</dbReference>
<keyword evidence="8" id="KW-0812">Transmembrane</keyword>
<protein>
    <submittedName>
        <fullName evidence="11">Methyl-accepting chemotaxis protein</fullName>
    </submittedName>
</protein>
<comment type="similarity">
    <text evidence="5">Belongs to the methyl-accepting chemotaxis (MCP) protein family.</text>
</comment>
<dbReference type="RefSeq" id="WP_111144950.1">
    <property type="nucleotide sequence ID" value="NZ_QKRB01000010.1"/>
</dbReference>